<name>A0AAN9GXE8_9TELE</name>
<reference evidence="8 9" key="1">
    <citation type="submission" date="2024-02" db="EMBL/GenBank/DDBJ databases">
        <title>Chromosome-level genome assembly of the Eurasian Minnow (Phoxinus phoxinus).</title>
        <authorList>
            <person name="Oriowo T.O."/>
            <person name="Martin S."/>
            <person name="Stange M."/>
            <person name="Chrysostomakis Y."/>
            <person name="Brown T."/>
            <person name="Winkler S."/>
            <person name="Kukowka S."/>
            <person name="Myers E.W."/>
            <person name="Bohne A."/>
        </authorList>
    </citation>
    <scope>NUCLEOTIDE SEQUENCE [LARGE SCALE GENOMIC DNA]</scope>
    <source>
        <strain evidence="8">ZFMK-TIS-60720</strain>
        <tissue evidence="8">Whole Organism</tissue>
    </source>
</reference>
<evidence type="ECO:0000256" key="3">
    <source>
        <dbReference type="ARBA" id="ARBA00022729"/>
    </source>
</evidence>
<keyword evidence="3 6" id="KW-0732">Signal</keyword>
<dbReference type="PROSITE" id="PS50923">
    <property type="entry name" value="SUSHI"/>
    <property type="match status" value="5"/>
</dbReference>
<dbReference type="InterPro" id="IPR000436">
    <property type="entry name" value="Sushi_SCR_CCP_dom"/>
</dbReference>
<dbReference type="PANTHER" id="PTHR45785:SF2">
    <property type="entry name" value="COMPLEMENT FACTOR H-RELATED"/>
    <property type="match status" value="1"/>
</dbReference>
<dbReference type="InterPro" id="IPR051503">
    <property type="entry name" value="ComplSys_Reg/VirEntry_Med"/>
</dbReference>
<feature type="domain" description="Sushi" evidence="7">
    <location>
        <begin position="142"/>
        <end position="202"/>
    </location>
</feature>
<dbReference type="EMBL" id="JAYKXH010000018">
    <property type="protein sequence ID" value="KAK7137133.1"/>
    <property type="molecule type" value="Genomic_DNA"/>
</dbReference>
<dbReference type="CDD" id="cd00033">
    <property type="entry name" value="CCP"/>
    <property type="match status" value="3"/>
</dbReference>
<feature type="domain" description="Sushi" evidence="7">
    <location>
        <begin position="203"/>
        <end position="258"/>
    </location>
</feature>
<evidence type="ECO:0000259" key="7">
    <source>
        <dbReference type="PROSITE" id="PS50923"/>
    </source>
</evidence>
<evidence type="ECO:0000256" key="2">
    <source>
        <dbReference type="ARBA" id="ARBA00022659"/>
    </source>
</evidence>
<dbReference type="Proteomes" id="UP001364617">
    <property type="component" value="Unassembled WGS sequence"/>
</dbReference>
<dbReference type="AlphaFoldDB" id="A0AAN9GXE8"/>
<comment type="caution">
    <text evidence="5">Lacks conserved residue(s) required for the propagation of feature annotation.</text>
</comment>
<organism evidence="8 9">
    <name type="scientific">Phoxinus phoxinus</name>
    <name type="common">Eurasian minnow</name>
    <dbReference type="NCBI Taxonomy" id="58324"/>
    <lineage>
        <taxon>Eukaryota</taxon>
        <taxon>Metazoa</taxon>
        <taxon>Chordata</taxon>
        <taxon>Craniata</taxon>
        <taxon>Vertebrata</taxon>
        <taxon>Euteleostomi</taxon>
        <taxon>Actinopterygii</taxon>
        <taxon>Neopterygii</taxon>
        <taxon>Teleostei</taxon>
        <taxon>Ostariophysi</taxon>
        <taxon>Cypriniformes</taxon>
        <taxon>Leuciscidae</taxon>
        <taxon>Phoxininae</taxon>
        <taxon>Phoxinus</taxon>
    </lineage>
</organism>
<keyword evidence="2 5" id="KW-0768">Sushi</keyword>
<sequence>MRVPVKLLGFVFWVFSLNCARCQVCSRASIPHTNTEPVEKESYSDGETVELSCTTGFTGMYRLKCEKGEWKTSIAQPCAKKKCNHPGDTANGDFKLRDGSEFVFGATVVYTCNKGFEMRSRFNQRTCRSQGWDNTLPICEAVICPAIRTDGDMTASGNTEEGSYGDVIYFECVSNDTKIDGSSNIHCTETGDWSHSVPKCKEMTCTAPDISNGEVIEKMPEYQKDAILKYRCSSGFKPREGIPKCAKFGWTLDPECDEVTCELKSTTFGVKKIKPEGKTIFRAGESVEITCAETYWLFGTKENIKSFTCGENGQWDYQPVCVEKCGPPPQFEFADTKEMTKTEYNSGERVEYLCFSKYTLDLSPPYSKYLTCEQGEWRRNIKCLKPCSVTVEEMDKRGIELRWGGRQKIFSSHQDRLSFACQSGKSLIGSSDLLIPTCNDGEMYLPECV</sequence>
<dbReference type="Gene3D" id="2.10.70.10">
    <property type="entry name" value="Complement Module, domain 1"/>
    <property type="match status" value="6"/>
</dbReference>
<evidence type="ECO:0000256" key="5">
    <source>
        <dbReference type="PROSITE-ProRule" id="PRU00302"/>
    </source>
</evidence>
<feature type="domain" description="Sushi" evidence="7">
    <location>
        <begin position="81"/>
        <end position="141"/>
    </location>
</feature>
<evidence type="ECO:0000256" key="4">
    <source>
        <dbReference type="ARBA" id="ARBA00023157"/>
    </source>
</evidence>
<evidence type="ECO:0000256" key="1">
    <source>
        <dbReference type="ARBA" id="ARBA00004328"/>
    </source>
</evidence>
<gene>
    <name evidence="8" type="ORF">R3I93_017260</name>
</gene>
<comment type="subcellular location">
    <subcellularLocation>
        <location evidence="1">Virion</location>
    </subcellularLocation>
</comment>
<feature type="domain" description="Sushi" evidence="7">
    <location>
        <begin position="323"/>
        <end position="385"/>
    </location>
</feature>
<feature type="disulfide bond" evidence="5">
    <location>
        <begin position="144"/>
        <end position="187"/>
    </location>
</feature>
<dbReference type="SUPFAM" id="SSF57535">
    <property type="entry name" value="Complement control module/SCR domain"/>
    <property type="match status" value="6"/>
</dbReference>
<keyword evidence="9" id="KW-1185">Reference proteome</keyword>
<evidence type="ECO:0000313" key="8">
    <source>
        <dbReference type="EMBL" id="KAK7137133.1"/>
    </source>
</evidence>
<evidence type="ECO:0000256" key="6">
    <source>
        <dbReference type="SAM" id="SignalP"/>
    </source>
</evidence>
<protein>
    <recommendedName>
        <fullName evidence="7">Sushi domain-containing protein</fullName>
    </recommendedName>
</protein>
<keyword evidence="4 5" id="KW-1015">Disulfide bond</keyword>
<accession>A0AAN9GXE8</accession>
<dbReference type="Pfam" id="PF00084">
    <property type="entry name" value="Sushi"/>
    <property type="match status" value="5"/>
</dbReference>
<dbReference type="InterPro" id="IPR035976">
    <property type="entry name" value="Sushi/SCR/CCP_sf"/>
</dbReference>
<dbReference type="SMART" id="SM00032">
    <property type="entry name" value="CCP"/>
    <property type="match status" value="6"/>
</dbReference>
<feature type="disulfide bond" evidence="5">
    <location>
        <begin position="112"/>
        <end position="139"/>
    </location>
</feature>
<evidence type="ECO:0000313" key="9">
    <source>
        <dbReference type="Proteomes" id="UP001364617"/>
    </source>
</evidence>
<comment type="caution">
    <text evidence="8">The sequence shown here is derived from an EMBL/GenBank/DDBJ whole genome shotgun (WGS) entry which is preliminary data.</text>
</comment>
<feature type="signal peptide" evidence="6">
    <location>
        <begin position="1"/>
        <end position="22"/>
    </location>
</feature>
<dbReference type="PANTHER" id="PTHR45785">
    <property type="entry name" value="COMPLEMENT FACTOR H-RELATED"/>
    <property type="match status" value="1"/>
</dbReference>
<feature type="domain" description="Sushi" evidence="7">
    <location>
        <begin position="23"/>
        <end position="80"/>
    </location>
</feature>
<feature type="chain" id="PRO_5042932751" description="Sushi domain-containing protein" evidence="6">
    <location>
        <begin position="23"/>
        <end position="449"/>
    </location>
</feature>
<proteinExistence type="predicted"/>